<organism evidence="2 3">
    <name type="scientific">Alkalilimnicola ehrlichii</name>
    <dbReference type="NCBI Taxonomy" id="351052"/>
    <lineage>
        <taxon>Bacteria</taxon>
        <taxon>Pseudomonadati</taxon>
        <taxon>Pseudomonadota</taxon>
        <taxon>Gammaproteobacteria</taxon>
        <taxon>Chromatiales</taxon>
        <taxon>Ectothiorhodospiraceae</taxon>
        <taxon>Alkalilimnicola</taxon>
    </lineage>
</organism>
<reference evidence="3" key="1">
    <citation type="submission" date="2017-05" db="EMBL/GenBank/DDBJ databases">
        <authorList>
            <person name="Sharma S."/>
            <person name="Sidhu C."/>
            <person name="Pinnaka A.K."/>
        </authorList>
    </citation>
    <scope>NUCLEOTIDE SEQUENCE [LARGE SCALE GENOMIC DNA]</scope>
    <source>
        <strain evidence="3">AK93</strain>
    </source>
</reference>
<accession>A0A3E0WGG8</accession>
<evidence type="ECO:0000313" key="3">
    <source>
        <dbReference type="Proteomes" id="UP000256763"/>
    </source>
</evidence>
<evidence type="ECO:0000313" key="2">
    <source>
        <dbReference type="EMBL" id="RFA32050.1"/>
    </source>
</evidence>
<evidence type="ECO:0008006" key="4">
    <source>
        <dbReference type="Google" id="ProtNLM"/>
    </source>
</evidence>
<dbReference type="AlphaFoldDB" id="A0A3E0WGG8"/>
<feature type="signal peptide" evidence="1">
    <location>
        <begin position="1"/>
        <end position="22"/>
    </location>
</feature>
<dbReference type="EMBL" id="NFZW01000035">
    <property type="protein sequence ID" value="RFA32050.1"/>
    <property type="molecule type" value="Genomic_DNA"/>
</dbReference>
<evidence type="ECO:0000256" key="1">
    <source>
        <dbReference type="SAM" id="SignalP"/>
    </source>
</evidence>
<proteinExistence type="predicted"/>
<sequence length="183" mass="19658">MRRIEGLVAAVLLLALASRAGATTEGALPWHIGAGSYGVTVAHSGDHRDQRFGGLTVFGGYAWHDHLLVRAALYSVEHEDISALTARGFEANAVTGINLASPGFRAYLGLGFFSEEWDHHTYDNAFAGFQLAFGIGYSWERFGIDAFGALRSANDYRDWLEEIGAPAGTVTASAGALALSYRF</sequence>
<gene>
    <name evidence="2" type="ORF">CAL65_20650</name>
</gene>
<dbReference type="RefSeq" id="WP_116303971.1">
    <property type="nucleotide sequence ID" value="NZ_NFZV01000035.1"/>
</dbReference>
<dbReference type="Proteomes" id="UP000256763">
    <property type="component" value="Unassembled WGS sequence"/>
</dbReference>
<protein>
    <recommendedName>
        <fullName evidence="4">Outer membrane protein beta-barrel domain-containing protein</fullName>
    </recommendedName>
</protein>
<dbReference type="OrthoDB" id="6371503at2"/>
<keyword evidence="3" id="KW-1185">Reference proteome</keyword>
<comment type="caution">
    <text evidence="2">The sequence shown here is derived from an EMBL/GenBank/DDBJ whole genome shotgun (WGS) entry which is preliminary data.</text>
</comment>
<name>A0A3E0WGG8_9GAMM</name>
<feature type="chain" id="PRO_5017670534" description="Outer membrane protein beta-barrel domain-containing protein" evidence="1">
    <location>
        <begin position="23"/>
        <end position="183"/>
    </location>
</feature>
<keyword evidence="1" id="KW-0732">Signal</keyword>